<reference evidence="1" key="1">
    <citation type="journal article" date="2019" name="bioRxiv">
        <title>The Genome of the Zebra Mussel, Dreissena polymorpha: A Resource for Invasive Species Research.</title>
        <authorList>
            <person name="McCartney M.A."/>
            <person name="Auch B."/>
            <person name="Kono T."/>
            <person name="Mallez S."/>
            <person name="Zhang Y."/>
            <person name="Obille A."/>
            <person name="Becker A."/>
            <person name="Abrahante J.E."/>
            <person name="Garbe J."/>
            <person name="Badalamenti J.P."/>
            <person name="Herman A."/>
            <person name="Mangelson H."/>
            <person name="Liachko I."/>
            <person name="Sullivan S."/>
            <person name="Sone E.D."/>
            <person name="Koren S."/>
            <person name="Silverstein K.A.T."/>
            <person name="Beckman K.B."/>
            <person name="Gohl D.M."/>
        </authorList>
    </citation>
    <scope>NUCLEOTIDE SEQUENCE</scope>
    <source>
        <strain evidence="1">Duluth1</strain>
        <tissue evidence="1">Whole animal</tissue>
    </source>
</reference>
<keyword evidence="2" id="KW-1185">Reference proteome</keyword>
<dbReference type="Proteomes" id="UP000828390">
    <property type="component" value="Unassembled WGS sequence"/>
</dbReference>
<sequence length="85" mass="10001">MADPNTLDPILRRIPEIVDVSRLRSQHKLRRRVGSPNEFHLKTWGWESRSNRRKPHPSGMVNIKKINMLPGPEFKTRVTEVAYRT</sequence>
<comment type="caution">
    <text evidence="1">The sequence shown here is derived from an EMBL/GenBank/DDBJ whole genome shotgun (WGS) entry which is preliminary data.</text>
</comment>
<dbReference type="EMBL" id="JAIWYP010000001">
    <property type="protein sequence ID" value="KAH3898072.1"/>
    <property type="molecule type" value="Genomic_DNA"/>
</dbReference>
<name>A0A9D4NK29_DREPO</name>
<organism evidence="1 2">
    <name type="scientific">Dreissena polymorpha</name>
    <name type="common">Zebra mussel</name>
    <name type="synonym">Mytilus polymorpha</name>
    <dbReference type="NCBI Taxonomy" id="45954"/>
    <lineage>
        <taxon>Eukaryota</taxon>
        <taxon>Metazoa</taxon>
        <taxon>Spiralia</taxon>
        <taxon>Lophotrochozoa</taxon>
        <taxon>Mollusca</taxon>
        <taxon>Bivalvia</taxon>
        <taxon>Autobranchia</taxon>
        <taxon>Heteroconchia</taxon>
        <taxon>Euheterodonta</taxon>
        <taxon>Imparidentia</taxon>
        <taxon>Neoheterodontei</taxon>
        <taxon>Myida</taxon>
        <taxon>Dreissenoidea</taxon>
        <taxon>Dreissenidae</taxon>
        <taxon>Dreissena</taxon>
    </lineage>
</organism>
<dbReference type="AlphaFoldDB" id="A0A9D4NK29"/>
<accession>A0A9D4NK29</accession>
<feature type="non-terminal residue" evidence="1">
    <location>
        <position position="1"/>
    </location>
</feature>
<gene>
    <name evidence="1" type="ORF">DPMN_022269</name>
</gene>
<evidence type="ECO:0000313" key="2">
    <source>
        <dbReference type="Proteomes" id="UP000828390"/>
    </source>
</evidence>
<proteinExistence type="predicted"/>
<evidence type="ECO:0000313" key="1">
    <source>
        <dbReference type="EMBL" id="KAH3898072.1"/>
    </source>
</evidence>
<protein>
    <submittedName>
        <fullName evidence="1">Uncharacterized protein</fullName>
    </submittedName>
</protein>
<reference evidence="1" key="2">
    <citation type="submission" date="2020-11" db="EMBL/GenBank/DDBJ databases">
        <authorList>
            <person name="McCartney M.A."/>
            <person name="Auch B."/>
            <person name="Kono T."/>
            <person name="Mallez S."/>
            <person name="Becker A."/>
            <person name="Gohl D.M."/>
            <person name="Silverstein K.A.T."/>
            <person name="Koren S."/>
            <person name="Bechman K.B."/>
            <person name="Herman A."/>
            <person name="Abrahante J.E."/>
            <person name="Garbe J."/>
        </authorList>
    </citation>
    <scope>NUCLEOTIDE SEQUENCE</scope>
    <source>
        <strain evidence="1">Duluth1</strain>
        <tissue evidence="1">Whole animal</tissue>
    </source>
</reference>